<evidence type="ECO:0000256" key="1">
    <source>
        <dbReference type="SAM" id="Phobius"/>
    </source>
</evidence>
<keyword evidence="1" id="KW-0472">Membrane</keyword>
<organism evidence="2 3">
    <name type="scientific">Hymenobacter caeli</name>
    <dbReference type="NCBI Taxonomy" id="2735894"/>
    <lineage>
        <taxon>Bacteria</taxon>
        <taxon>Pseudomonadati</taxon>
        <taxon>Bacteroidota</taxon>
        <taxon>Cytophagia</taxon>
        <taxon>Cytophagales</taxon>
        <taxon>Hymenobacteraceae</taxon>
        <taxon>Hymenobacter</taxon>
    </lineage>
</organism>
<evidence type="ECO:0000313" key="3">
    <source>
        <dbReference type="Proteomes" id="UP000779507"/>
    </source>
</evidence>
<keyword evidence="1" id="KW-0812">Transmembrane</keyword>
<keyword evidence="3" id="KW-1185">Reference proteome</keyword>
<dbReference type="RefSeq" id="WP_173811783.1">
    <property type="nucleotide sequence ID" value="NZ_JABSNP010000024.1"/>
</dbReference>
<keyword evidence="1" id="KW-1133">Transmembrane helix</keyword>
<comment type="caution">
    <text evidence="2">The sequence shown here is derived from an EMBL/GenBank/DDBJ whole genome shotgun (WGS) entry which is preliminary data.</text>
</comment>
<evidence type="ECO:0000313" key="2">
    <source>
        <dbReference type="EMBL" id="NRT21023.1"/>
    </source>
</evidence>
<sequence>MLRFRKSYFLLASGLFLLEVFIALRLHDRFVRPYVGDFLATIFLYCLVMSVVRVPAGRAAAGALLVSYLVEGLQYLDLLTYLGWQHSRLARTVLGSHFEWPDLLAYTLGALAVVAAERARRPRAAPTGPDARPTS</sequence>
<proteinExistence type="predicted"/>
<dbReference type="Pfam" id="PF10990">
    <property type="entry name" value="DUF2809"/>
    <property type="match status" value="1"/>
</dbReference>
<gene>
    <name evidence="2" type="ORF">HNP98_003868</name>
</gene>
<feature type="transmembrane region" description="Helical" evidence="1">
    <location>
        <begin position="7"/>
        <end position="26"/>
    </location>
</feature>
<reference evidence="2 3" key="1">
    <citation type="submission" date="2020-05" db="EMBL/GenBank/DDBJ databases">
        <title>Genomic Encyclopedia of Type Strains, Phase IV (KMG-V): Genome sequencing to study the core and pangenomes of soil and plant-associated prokaryotes.</title>
        <authorList>
            <person name="Whitman W."/>
        </authorList>
    </citation>
    <scope>NUCLEOTIDE SEQUENCE [LARGE SCALE GENOMIC DNA]</scope>
    <source>
        <strain evidence="2 3">9A</strain>
    </source>
</reference>
<feature type="transmembrane region" description="Helical" evidence="1">
    <location>
        <begin position="38"/>
        <end position="56"/>
    </location>
</feature>
<dbReference type="Proteomes" id="UP000779507">
    <property type="component" value="Unassembled WGS sequence"/>
</dbReference>
<accession>A0ABX2FUZ5</accession>
<dbReference type="InterPro" id="IPR021257">
    <property type="entry name" value="DUF2809"/>
</dbReference>
<evidence type="ECO:0008006" key="4">
    <source>
        <dbReference type="Google" id="ProtNLM"/>
    </source>
</evidence>
<dbReference type="EMBL" id="JABSNP010000024">
    <property type="protein sequence ID" value="NRT21023.1"/>
    <property type="molecule type" value="Genomic_DNA"/>
</dbReference>
<protein>
    <recommendedName>
        <fullName evidence="4">DUF2809 domain-containing protein</fullName>
    </recommendedName>
</protein>
<name>A0ABX2FUZ5_9BACT</name>